<keyword evidence="9" id="KW-1185">Reference proteome</keyword>
<keyword evidence="4 7" id="KW-1133">Transmembrane helix</keyword>
<dbReference type="SUPFAM" id="SSF103473">
    <property type="entry name" value="MFS general substrate transporter"/>
    <property type="match status" value="1"/>
</dbReference>
<feature type="transmembrane region" description="Helical" evidence="7">
    <location>
        <begin position="252"/>
        <end position="272"/>
    </location>
</feature>
<evidence type="ECO:0008006" key="10">
    <source>
        <dbReference type="Google" id="ProtNLM"/>
    </source>
</evidence>
<evidence type="ECO:0000256" key="3">
    <source>
        <dbReference type="ARBA" id="ARBA00022692"/>
    </source>
</evidence>
<dbReference type="EMBL" id="JACBAG010001872">
    <property type="protein sequence ID" value="KAF7178893.1"/>
    <property type="molecule type" value="Genomic_DNA"/>
</dbReference>
<dbReference type="AlphaFoldDB" id="A0A8H6QU59"/>
<feature type="transmembrane region" description="Helical" evidence="7">
    <location>
        <begin position="494"/>
        <end position="512"/>
    </location>
</feature>
<evidence type="ECO:0000256" key="5">
    <source>
        <dbReference type="ARBA" id="ARBA00023136"/>
    </source>
</evidence>
<keyword evidence="3 7" id="KW-0812">Transmembrane</keyword>
<evidence type="ECO:0000313" key="9">
    <source>
        <dbReference type="Proteomes" id="UP000641853"/>
    </source>
</evidence>
<evidence type="ECO:0000313" key="8">
    <source>
        <dbReference type="EMBL" id="KAF7178893.1"/>
    </source>
</evidence>
<feature type="transmembrane region" description="Helical" evidence="7">
    <location>
        <begin position="424"/>
        <end position="442"/>
    </location>
</feature>
<comment type="subcellular location">
    <subcellularLocation>
        <location evidence="1">Membrane</location>
        <topology evidence="1">Multi-pass membrane protein</topology>
    </subcellularLocation>
</comment>
<feature type="transmembrane region" description="Helical" evidence="7">
    <location>
        <begin position="395"/>
        <end position="412"/>
    </location>
</feature>
<dbReference type="GO" id="GO:0022857">
    <property type="term" value="F:transmembrane transporter activity"/>
    <property type="evidence" value="ECO:0007669"/>
    <property type="project" value="InterPro"/>
</dbReference>
<name>A0A8H6QU59_9EURO</name>
<dbReference type="Proteomes" id="UP000641853">
    <property type="component" value="Unassembled WGS sequence"/>
</dbReference>
<reference evidence="8" key="1">
    <citation type="submission" date="2020-06" db="EMBL/GenBank/DDBJ databases">
        <title>Draft genome sequences of strains closely related to Aspergillus parafelis and Aspergillus hiratsukae.</title>
        <authorList>
            <person name="Dos Santos R.A.C."/>
            <person name="Rivero-Menendez O."/>
            <person name="Steenwyk J.L."/>
            <person name="Mead M.E."/>
            <person name="Goldman G.H."/>
            <person name="Alastruey-Izquierdo A."/>
            <person name="Rokas A."/>
        </authorList>
    </citation>
    <scope>NUCLEOTIDE SEQUENCE</scope>
    <source>
        <strain evidence="8">CNM-CM7691</strain>
    </source>
</reference>
<dbReference type="Pfam" id="PF07690">
    <property type="entry name" value="MFS_1"/>
    <property type="match status" value="1"/>
</dbReference>
<dbReference type="InterPro" id="IPR036259">
    <property type="entry name" value="MFS_trans_sf"/>
</dbReference>
<comment type="caution">
    <text evidence="8">The sequence shown here is derived from an EMBL/GenBank/DDBJ whole genome shotgun (WGS) entry which is preliminary data.</text>
</comment>
<proteinExistence type="predicted"/>
<accession>A0A8H6QU59</accession>
<feature type="transmembrane region" description="Helical" evidence="7">
    <location>
        <begin position="219"/>
        <end position="240"/>
    </location>
</feature>
<dbReference type="InterPro" id="IPR011701">
    <property type="entry name" value="MFS"/>
</dbReference>
<organism evidence="8 9">
    <name type="scientific">Aspergillus felis</name>
    <dbReference type="NCBI Taxonomy" id="1287682"/>
    <lineage>
        <taxon>Eukaryota</taxon>
        <taxon>Fungi</taxon>
        <taxon>Dikarya</taxon>
        <taxon>Ascomycota</taxon>
        <taxon>Pezizomycotina</taxon>
        <taxon>Eurotiomycetes</taxon>
        <taxon>Eurotiomycetidae</taxon>
        <taxon>Eurotiales</taxon>
        <taxon>Aspergillaceae</taxon>
        <taxon>Aspergillus</taxon>
        <taxon>Aspergillus subgen. Fumigati</taxon>
    </lineage>
</organism>
<evidence type="ECO:0000256" key="1">
    <source>
        <dbReference type="ARBA" id="ARBA00004141"/>
    </source>
</evidence>
<sequence>MSLVIARSAKKEPLEPISPTDSDLEKKAPISVTQILSSTEKSDLGDVSDKRRFWFQRSKGDNSKIIATQPSVFDDPELAEEYRPRPDWENIHRFDPSARWSWGEENKVVRKIDLRITLLACVMLMALELDKSNIQQANADNFLTDLHLTRDGHGKMARRRQMGSFPDDIMVNRRSVPVLALWQDILSVYKGSSGVAIRGMILYLSYYYKHHELSIRLGFWYTASSFADILAGFFAFGILHLQGVGGRAGWRWLFLIEGLLTLTLGLLAFILMPPSPTQTANWARGKKGWFTEREEIIMVNRIIREDPSKGTMHNRQPLSLKLIWQSFKDYDLWPLYIIGLLFLIPSATISQYFTLLLKDFGFSTFNTILLSIPCNAMGAVTRIALVYGAEAFESLAYMGILAQLWMLPMLLYMNAVNFSQTNKWVAWTVLTLILSFPSPHALHAGWNSRNSNSVGTRTIAAALYNISAQASQIIGSNIYHDSDAPRYVIGNRTLLILACTNIVLYALTKLYYVMQNRRRDMKWQAMTDDQRVDYVATTQDQGNRRLDFRFAH</sequence>
<feature type="transmembrane region" description="Helical" evidence="7">
    <location>
        <begin position="333"/>
        <end position="356"/>
    </location>
</feature>
<dbReference type="Gene3D" id="1.20.1250.20">
    <property type="entry name" value="MFS general substrate transporter like domains"/>
    <property type="match status" value="1"/>
</dbReference>
<feature type="transmembrane region" description="Helical" evidence="7">
    <location>
        <begin position="368"/>
        <end position="389"/>
    </location>
</feature>
<dbReference type="PANTHER" id="PTHR43791:SF65">
    <property type="entry name" value="MAJOR FACILITATOR SUPERFAMILY (MFS) PROFILE DOMAIN-CONTAINING PROTEIN-RELATED"/>
    <property type="match status" value="1"/>
</dbReference>
<protein>
    <recommendedName>
        <fullName evidence="10">MFS transporter</fullName>
    </recommendedName>
</protein>
<keyword evidence="2" id="KW-0813">Transport</keyword>
<keyword evidence="5 7" id="KW-0472">Membrane</keyword>
<evidence type="ECO:0000256" key="2">
    <source>
        <dbReference type="ARBA" id="ARBA00022448"/>
    </source>
</evidence>
<feature type="region of interest" description="Disordered" evidence="6">
    <location>
        <begin position="1"/>
        <end position="28"/>
    </location>
</feature>
<evidence type="ECO:0000256" key="4">
    <source>
        <dbReference type="ARBA" id="ARBA00022989"/>
    </source>
</evidence>
<dbReference type="PANTHER" id="PTHR43791">
    <property type="entry name" value="PERMEASE-RELATED"/>
    <property type="match status" value="1"/>
</dbReference>
<evidence type="ECO:0000256" key="6">
    <source>
        <dbReference type="SAM" id="MobiDB-lite"/>
    </source>
</evidence>
<evidence type="ECO:0000256" key="7">
    <source>
        <dbReference type="SAM" id="Phobius"/>
    </source>
</evidence>
<gene>
    <name evidence="8" type="ORF">CNMCM7691_007715</name>
</gene>
<dbReference type="GO" id="GO:0016020">
    <property type="term" value="C:membrane"/>
    <property type="evidence" value="ECO:0007669"/>
    <property type="project" value="UniProtKB-SubCell"/>
</dbReference>